<sequence>MFVLYCVSITPQSLVKSSSYPTLLVNYYGYYIEHEAIKFWFIIFSLEPNTNRASPSYGIS</sequence>
<accession>A0A0P6HMI9</accession>
<organism evidence="1">
    <name type="scientific">Daphnia magna</name>
    <dbReference type="NCBI Taxonomy" id="35525"/>
    <lineage>
        <taxon>Eukaryota</taxon>
        <taxon>Metazoa</taxon>
        <taxon>Ecdysozoa</taxon>
        <taxon>Arthropoda</taxon>
        <taxon>Crustacea</taxon>
        <taxon>Branchiopoda</taxon>
        <taxon>Diplostraca</taxon>
        <taxon>Cladocera</taxon>
        <taxon>Anomopoda</taxon>
        <taxon>Daphniidae</taxon>
        <taxon>Daphnia</taxon>
    </lineage>
</organism>
<proteinExistence type="predicted"/>
<name>A0A0P6HMI9_9CRUS</name>
<protein>
    <submittedName>
        <fullName evidence="1">Uncharacterized protein</fullName>
    </submittedName>
</protein>
<dbReference type="EMBL" id="GDIQ01025000">
    <property type="protein sequence ID" value="JAN69737.1"/>
    <property type="molecule type" value="Transcribed_RNA"/>
</dbReference>
<evidence type="ECO:0000313" key="1">
    <source>
        <dbReference type="EMBL" id="JAN69737.1"/>
    </source>
</evidence>
<reference evidence="1" key="1">
    <citation type="submission" date="2015-10" db="EMBL/GenBank/DDBJ databases">
        <title>EvidentialGene: Evidence-directed Construction of Complete mRNA Transcriptomes without Genomes.</title>
        <authorList>
            <person name="Gilbert D.G."/>
        </authorList>
    </citation>
    <scope>NUCLEOTIDE SEQUENCE</scope>
</reference>
<dbReference type="AlphaFoldDB" id="A0A0P6HMI9"/>